<keyword evidence="6 8" id="KW-1133">Transmembrane helix</keyword>
<dbReference type="PANTHER" id="PTHR43394">
    <property type="entry name" value="ATP-DEPENDENT PERMEASE MDL1, MITOCHONDRIAL"/>
    <property type="match status" value="1"/>
</dbReference>
<gene>
    <name evidence="11" type="ORF">LMG9449_2021</name>
</gene>
<dbReference type="SUPFAM" id="SSF90123">
    <property type="entry name" value="ABC transporter transmembrane region"/>
    <property type="match status" value="1"/>
</dbReference>
<keyword evidence="5 11" id="KW-0067">ATP-binding</keyword>
<feature type="transmembrane region" description="Helical" evidence="8">
    <location>
        <begin position="173"/>
        <end position="190"/>
    </location>
</feature>
<evidence type="ECO:0000256" key="1">
    <source>
        <dbReference type="ARBA" id="ARBA00004651"/>
    </source>
</evidence>
<dbReference type="InterPro" id="IPR003593">
    <property type="entry name" value="AAA+_ATPase"/>
</dbReference>
<dbReference type="PROSITE" id="PS50893">
    <property type="entry name" value="ABC_TRANSPORTER_2"/>
    <property type="match status" value="1"/>
</dbReference>
<reference evidence="12" key="1">
    <citation type="submission" date="2015-10" db="EMBL/GenBank/DDBJ databases">
        <title>Draft Genome Sequences of 11 Lactococcus lactis subspecies cremoris strains.</title>
        <authorList>
            <person name="Wels M."/>
            <person name="Backus L."/>
            <person name="Boekhorst J."/>
            <person name="Dijkstra A."/>
            <person name="Beerthuizen M."/>
            <person name="Kelly W."/>
            <person name="Siezen R."/>
            <person name="Bachmann H."/>
            <person name="Van Hijum S."/>
        </authorList>
    </citation>
    <scope>NUCLEOTIDE SEQUENCE [LARGE SCALE GENOMIC DNA]</scope>
    <source>
        <strain evidence="12">LMG9449</strain>
    </source>
</reference>
<dbReference type="RefSeq" id="WP_058225164.1">
    <property type="nucleotide sequence ID" value="NZ_LKLS01000154.1"/>
</dbReference>
<dbReference type="GO" id="GO:0005524">
    <property type="term" value="F:ATP binding"/>
    <property type="evidence" value="ECO:0007669"/>
    <property type="project" value="UniProtKB-KW"/>
</dbReference>
<dbReference type="InterPro" id="IPR027417">
    <property type="entry name" value="P-loop_NTPase"/>
</dbReference>
<evidence type="ECO:0000256" key="3">
    <source>
        <dbReference type="ARBA" id="ARBA00022692"/>
    </source>
</evidence>
<dbReference type="PATRIC" id="fig|1360.109.peg.2311"/>
<evidence type="ECO:0000256" key="7">
    <source>
        <dbReference type="ARBA" id="ARBA00023136"/>
    </source>
</evidence>
<evidence type="ECO:0000256" key="6">
    <source>
        <dbReference type="ARBA" id="ARBA00022989"/>
    </source>
</evidence>
<dbReference type="GO" id="GO:0016887">
    <property type="term" value="F:ATP hydrolysis activity"/>
    <property type="evidence" value="ECO:0007669"/>
    <property type="project" value="InterPro"/>
</dbReference>
<dbReference type="InterPro" id="IPR036640">
    <property type="entry name" value="ABC1_TM_sf"/>
</dbReference>
<dbReference type="FunFam" id="3.40.50.300:FF:000287">
    <property type="entry name" value="Multidrug ABC transporter ATP-binding protein"/>
    <property type="match status" value="1"/>
</dbReference>
<evidence type="ECO:0000259" key="9">
    <source>
        <dbReference type="PROSITE" id="PS50893"/>
    </source>
</evidence>
<dbReference type="SMART" id="SM00382">
    <property type="entry name" value="AAA"/>
    <property type="match status" value="1"/>
</dbReference>
<evidence type="ECO:0000256" key="4">
    <source>
        <dbReference type="ARBA" id="ARBA00022741"/>
    </source>
</evidence>
<dbReference type="Gene3D" id="3.40.50.300">
    <property type="entry name" value="P-loop containing nucleotide triphosphate hydrolases"/>
    <property type="match status" value="1"/>
</dbReference>
<evidence type="ECO:0000256" key="8">
    <source>
        <dbReference type="SAM" id="Phobius"/>
    </source>
</evidence>
<dbReference type="CDD" id="cd03254">
    <property type="entry name" value="ABCC_Glucan_exporter_like"/>
    <property type="match status" value="1"/>
</dbReference>
<feature type="domain" description="ABC transmembrane type-1" evidence="10">
    <location>
        <begin position="32"/>
        <end position="315"/>
    </location>
</feature>
<keyword evidence="7 8" id="KW-0472">Membrane</keyword>
<dbReference type="PANTHER" id="PTHR43394:SF1">
    <property type="entry name" value="ATP-BINDING CASSETTE SUB-FAMILY B MEMBER 10, MITOCHONDRIAL"/>
    <property type="match status" value="1"/>
</dbReference>
<feature type="domain" description="ABC transporter" evidence="9">
    <location>
        <begin position="367"/>
        <end position="601"/>
    </location>
</feature>
<dbReference type="Pfam" id="PF00005">
    <property type="entry name" value="ABC_tran"/>
    <property type="match status" value="1"/>
</dbReference>
<feature type="transmembrane region" description="Helical" evidence="8">
    <location>
        <begin position="69"/>
        <end position="90"/>
    </location>
</feature>
<dbReference type="AlphaFoldDB" id="A0A0V8DT30"/>
<evidence type="ECO:0000313" key="12">
    <source>
        <dbReference type="Proteomes" id="UP000053612"/>
    </source>
</evidence>
<dbReference type="Gene3D" id="1.20.1560.10">
    <property type="entry name" value="ABC transporter type 1, transmembrane domain"/>
    <property type="match status" value="1"/>
</dbReference>
<dbReference type="InterPro" id="IPR011527">
    <property type="entry name" value="ABC1_TM_dom"/>
</dbReference>
<dbReference type="Pfam" id="PF00664">
    <property type="entry name" value="ABC_membrane"/>
    <property type="match status" value="1"/>
</dbReference>
<dbReference type="CDD" id="cd18544">
    <property type="entry name" value="ABC_6TM_TmrA_like"/>
    <property type="match status" value="1"/>
</dbReference>
<dbReference type="Proteomes" id="UP000053612">
    <property type="component" value="Unassembled WGS sequence"/>
</dbReference>
<comment type="subcellular location">
    <subcellularLocation>
        <location evidence="1">Cell membrane</location>
        <topology evidence="1">Multi-pass membrane protein</topology>
    </subcellularLocation>
</comment>
<sequence length="608" mass="69870">MEKSTDKMSVRESWQVFKFIFKFLLPFKKYFVWAFVFSVITTALASLMPFVLSVFMDSYLTPMKATDQIIFYFAGLYLILAIINSIAFFFKWNYLQNGSIFVNQYIRKKVYRKIHQLGMRYFDQKPTGWLITRITNDTDLFDFWQTLFNALTSLLSIIIAFVALFIIDHQIALVMLLILPLLILAVLIYQKVSTKVYQAMLAKRSELNTKLNEYISGMRIIQQFRQESRLGNEFEKTNDEYYGYRKRVIQINGILLSPLVNFLMAISIVVVLLMYSNRSLHAVVEAGLIYAFISNVQIYFNPISGLMDSLSNFSNGLVASSRIKTIMEEKEFAPQQGISTSVSKNVDEKFNDRKSVNNFPIIQEGKIEFRNVSFSYDGEHQVLKNISFIVNPGETLAFVGHTGSGKSSIINVFMRFYEFTEGQVLIDDQDIRSYSKEELRKKIGLVLQDSFMFVASVTDNIKMMNPQITDQAAKKAARFVQADKFIKDLENGYETKVIEGGAAFSAGERQLINFARTIVRNPKILLLDEATANIDTETEALIQEGLTNMRQNRTTMAIAHRLSTIKDADQILVLNKGEIIERGNHDQLLELNGYYADMYRIQTLQKEL</sequence>
<dbReference type="SUPFAM" id="SSF52540">
    <property type="entry name" value="P-loop containing nucleoside triphosphate hydrolases"/>
    <property type="match status" value="1"/>
</dbReference>
<dbReference type="GO" id="GO:0005886">
    <property type="term" value="C:plasma membrane"/>
    <property type="evidence" value="ECO:0007669"/>
    <property type="project" value="UniProtKB-SubCell"/>
</dbReference>
<evidence type="ECO:0000313" key="11">
    <source>
        <dbReference type="EMBL" id="KSU16554.1"/>
    </source>
</evidence>
<dbReference type="EMBL" id="LKLS01000154">
    <property type="protein sequence ID" value="KSU16554.1"/>
    <property type="molecule type" value="Genomic_DNA"/>
</dbReference>
<dbReference type="PROSITE" id="PS00211">
    <property type="entry name" value="ABC_TRANSPORTER_1"/>
    <property type="match status" value="1"/>
</dbReference>
<dbReference type="InterPro" id="IPR003439">
    <property type="entry name" value="ABC_transporter-like_ATP-bd"/>
</dbReference>
<dbReference type="InterPro" id="IPR017871">
    <property type="entry name" value="ABC_transporter-like_CS"/>
</dbReference>
<protein>
    <submittedName>
        <fullName evidence="11">Lipid A export ATP-binding/permease protein MsbA</fullName>
    </submittedName>
</protein>
<dbReference type="PROSITE" id="PS50929">
    <property type="entry name" value="ABC_TM1F"/>
    <property type="match status" value="1"/>
</dbReference>
<organism evidence="11 12">
    <name type="scientific">Lactococcus lactis subsp. lactis</name>
    <name type="common">Streptococcus lactis</name>
    <dbReference type="NCBI Taxonomy" id="1360"/>
    <lineage>
        <taxon>Bacteria</taxon>
        <taxon>Bacillati</taxon>
        <taxon>Bacillota</taxon>
        <taxon>Bacilli</taxon>
        <taxon>Lactobacillales</taxon>
        <taxon>Streptococcaceae</taxon>
        <taxon>Lactococcus</taxon>
    </lineage>
</organism>
<comment type="caution">
    <text evidence="11">The sequence shown here is derived from an EMBL/GenBank/DDBJ whole genome shotgun (WGS) entry which is preliminary data.</text>
</comment>
<proteinExistence type="predicted"/>
<feature type="transmembrane region" description="Helical" evidence="8">
    <location>
        <begin position="254"/>
        <end position="275"/>
    </location>
</feature>
<name>A0A0V8DT30_LACLL</name>
<evidence type="ECO:0000259" key="10">
    <source>
        <dbReference type="PROSITE" id="PS50929"/>
    </source>
</evidence>
<keyword evidence="4" id="KW-0547">Nucleotide-binding</keyword>
<evidence type="ECO:0000256" key="5">
    <source>
        <dbReference type="ARBA" id="ARBA00022840"/>
    </source>
</evidence>
<dbReference type="GO" id="GO:0015421">
    <property type="term" value="F:ABC-type oligopeptide transporter activity"/>
    <property type="evidence" value="ECO:0007669"/>
    <property type="project" value="TreeGrafter"/>
</dbReference>
<keyword evidence="2" id="KW-0813">Transport</keyword>
<dbReference type="InterPro" id="IPR039421">
    <property type="entry name" value="Type_1_exporter"/>
</dbReference>
<feature type="transmembrane region" description="Helical" evidence="8">
    <location>
        <begin position="147"/>
        <end position="167"/>
    </location>
</feature>
<feature type="transmembrane region" description="Helical" evidence="8">
    <location>
        <begin position="30"/>
        <end position="49"/>
    </location>
</feature>
<evidence type="ECO:0000256" key="2">
    <source>
        <dbReference type="ARBA" id="ARBA00022448"/>
    </source>
</evidence>
<accession>A0A0V8DT30</accession>
<keyword evidence="3 8" id="KW-0812">Transmembrane</keyword>